<evidence type="ECO:0000313" key="2">
    <source>
        <dbReference type="EMBL" id="MBA0746403.1"/>
    </source>
</evidence>
<feature type="domain" description="RNase H type-1" evidence="1">
    <location>
        <begin position="30"/>
        <end position="93"/>
    </location>
</feature>
<dbReference type="CDD" id="cd06222">
    <property type="entry name" value="RNase_H_like"/>
    <property type="match status" value="1"/>
</dbReference>
<gene>
    <name evidence="2" type="ORF">Gogos_008925</name>
</gene>
<reference evidence="2 3" key="1">
    <citation type="journal article" date="2019" name="Genome Biol. Evol.">
        <title>Insights into the evolution of the New World diploid cottons (Gossypium, subgenus Houzingenia) based on genome sequencing.</title>
        <authorList>
            <person name="Grover C.E."/>
            <person name="Arick M.A. 2nd"/>
            <person name="Thrash A."/>
            <person name="Conover J.L."/>
            <person name="Sanders W.S."/>
            <person name="Peterson D.G."/>
            <person name="Frelichowski J.E."/>
            <person name="Scheffler J.A."/>
            <person name="Scheffler B.E."/>
            <person name="Wendel J.F."/>
        </authorList>
    </citation>
    <scope>NUCLEOTIDE SEQUENCE [LARGE SCALE GENOMIC DNA]</scope>
    <source>
        <strain evidence="2">5</strain>
        <tissue evidence="2">Leaf</tissue>
    </source>
</reference>
<dbReference type="InterPro" id="IPR002156">
    <property type="entry name" value="RNaseH_domain"/>
</dbReference>
<dbReference type="Proteomes" id="UP000593579">
    <property type="component" value="Unassembled WGS sequence"/>
</dbReference>
<dbReference type="PANTHER" id="PTHR47723:SF19">
    <property type="entry name" value="POLYNUCLEOTIDYL TRANSFERASE, RIBONUCLEASE H-LIKE SUPERFAMILY PROTEIN"/>
    <property type="match status" value="1"/>
</dbReference>
<sequence>GQNRAVTELEDVLHILRDCTIAKDIWNQVTTVLRDENGGWISGYNRYLGKCSIFNTELWGILERLKLSRHQGHDKIIIQSDSLEVVKAIQGSISTTLNSALIR</sequence>
<evidence type="ECO:0000313" key="3">
    <source>
        <dbReference type="Proteomes" id="UP000593579"/>
    </source>
</evidence>
<comment type="caution">
    <text evidence="2">The sequence shown here is derived from an EMBL/GenBank/DDBJ whole genome shotgun (WGS) entry which is preliminary data.</text>
</comment>
<dbReference type="InterPro" id="IPR053151">
    <property type="entry name" value="RNase_H-like"/>
</dbReference>
<dbReference type="AlphaFoldDB" id="A0A7J9CCZ9"/>
<name>A0A7J9CCZ9_GOSGO</name>
<dbReference type="Gene3D" id="3.30.420.10">
    <property type="entry name" value="Ribonuclease H-like superfamily/Ribonuclease H"/>
    <property type="match status" value="1"/>
</dbReference>
<feature type="non-terminal residue" evidence="2">
    <location>
        <position position="1"/>
    </location>
</feature>
<dbReference type="InterPro" id="IPR044730">
    <property type="entry name" value="RNase_H-like_dom_plant"/>
</dbReference>
<organism evidence="2 3">
    <name type="scientific">Gossypium gossypioides</name>
    <name type="common">Mexican cotton</name>
    <name type="synonym">Selera gossypioides</name>
    <dbReference type="NCBI Taxonomy" id="34282"/>
    <lineage>
        <taxon>Eukaryota</taxon>
        <taxon>Viridiplantae</taxon>
        <taxon>Streptophyta</taxon>
        <taxon>Embryophyta</taxon>
        <taxon>Tracheophyta</taxon>
        <taxon>Spermatophyta</taxon>
        <taxon>Magnoliopsida</taxon>
        <taxon>eudicotyledons</taxon>
        <taxon>Gunneridae</taxon>
        <taxon>Pentapetalae</taxon>
        <taxon>rosids</taxon>
        <taxon>malvids</taxon>
        <taxon>Malvales</taxon>
        <taxon>Malvaceae</taxon>
        <taxon>Malvoideae</taxon>
        <taxon>Gossypium</taxon>
    </lineage>
</organism>
<evidence type="ECO:0000259" key="1">
    <source>
        <dbReference type="Pfam" id="PF13456"/>
    </source>
</evidence>
<proteinExistence type="predicted"/>
<dbReference type="GO" id="GO:0004523">
    <property type="term" value="F:RNA-DNA hybrid ribonuclease activity"/>
    <property type="evidence" value="ECO:0007669"/>
    <property type="project" value="InterPro"/>
</dbReference>
<dbReference type="InterPro" id="IPR036397">
    <property type="entry name" value="RNaseH_sf"/>
</dbReference>
<dbReference type="PANTHER" id="PTHR47723">
    <property type="entry name" value="OS05G0353850 PROTEIN"/>
    <property type="match status" value="1"/>
</dbReference>
<dbReference type="EMBL" id="JABEZY010000009">
    <property type="protein sequence ID" value="MBA0746403.1"/>
    <property type="molecule type" value="Genomic_DNA"/>
</dbReference>
<protein>
    <recommendedName>
        <fullName evidence="1">RNase H type-1 domain-containing protein</fullName>
    </recommendedName>
</protein>
<keyword evidence="3" id="KW-1185">Reference proteome</keyword>
<dbReference type="OrthoDB" id="961708at2759"/>
<accession>A0A7J9CCZ9</accession>
<dbReference type="Pfam" id="PF13456">
    <property type="entry name" value="RVT_3"/>
    <property type="match status" value="1"/>
</dbReference>
<dbReference type="GO" id="GO:0003676">
    <property type="term" value="F:nucleic acid binding"/>
    <property type="evidence" value="ECO:0007669"/>
    <property type="project" value="InterPro"/>
</dbReference>